<dbReference type="Pfam" id="PF00291">
    <property type="entry name" value="PALP"/>
    <property type="match status" value="1"/>
</dbReference>
<dbReference type="PROSITE" id="PS00901">
    <property type="entry name" value="CYS_SYNTHASE"/>
    <property type="match status" value="1"/>
</dbReference>
<dbReference type="InterPro" id="IPR001216">
    <property type="entry name" value="P-phosphate_BS"/>
</dbReference>
<dbReference type="InterPro" id="IPR050214">
    <property type="entry name" value="Cys_Synth/Cystath_Beta-Synth"/>
</dbReference>
<dbReference type="CDD" id="cd01561">
    <property type="entry name" value="CBS_like"/>
    <property type="match status" value="1"/>
</dbReference>
<dbReference type="InterPro" id="IPR001926">
    <property type="entry name" value="TrpB-like_PALP"/>
</dbReference>
<comment type="similarity">
    <text evidence="2">Belongs to the cysteine synthase/cystathionine beta-synthase family.</text>
</comment>
<evidence type="ECO:0000313" key="9">
    <source>
        <dbReference type="Proteomes" id="UP000051621"/>
    </source>
</evidence>
<protein>
    <submittedName>
        <fullName evidence="8">Cysteine synthase</fullName>
    </submittedName>
</protein>
<comment type="caution">
    <text evidence="8">The sequence shown here is derived from an EMBL/GenBank/DDBJ whole genome shotgun (WGS) entry which is preliminary data.</text>
</comment>
<comment type="cofactor">
    <cofactor evidence="1">
        <name>pyridoxal 5'-phosphate</name>
        <dbReference type="ChEBI" id="CHEBI:597326"/>
    </cofactor>
</comment>
<dbReference type="GO" id="GO:0006535">
    <property type="term" value="P:cysteine biosynthetic process from serine"/>
    <property type="evidence" value="ECO:0007669"/>
    <property type="project" value="InterPro"/>
</dbReference>
<evidence type="ECO:0000256" key="3">
    <source>
        <dbReference type="ARBA" id="ARBA00022605"/>
    </source>
</evidence>
<dbReference type="OrthoDB" id="9808024at2"/>
<dbReference type="Gene3D" id="3.40.50.1100">
    <property type="match status" value="2"/>
</dbReference>
<dbReference type="FunFam" id="3.40.50.1100:FF:000118">
    <property type="entry name" value="Related to CYS4-cystathionine beta-synthase"/>
    <property type="match status" value="1"/>
</dbReference>
<dbReference type="FunFam" id="3.40.50.1100:FF:000016">
    <property type="entry name" value="Cysteine synthase A"/>
    <property type="match status" value="1"/>
</dbReference>
<sequence length="305" mass="33211">MIYQGVEELIGDTPLIRLKITAPNKVRIFAKLEMFNPGGSIKDRLGKYMLQQAQVKGLINQKTTIIEPTAGNTGIGIALAASQLGLKTILVVPEKFSQEKQILMKALGARLVHTASADGIKGAIKKARRLETEIPYSYVPMQFNNRDNPAAYYHSLAPEIKKEMQANELSIDGFAAGAGSGGTFVGVARYLKENFPKIKTAVVEPEGSILNGGPRHAHRIEGIGVEFIPPFLEKKDVDHIYTISDRNAFMLVKKMALEEGLLLGSSSGAALAASLKLAEKLKPNSNIVTIFPDSSERYLSQNIYS</sequence>
<keyword evidence="3" id="KW-0028">Amino-acid biosynthesis</keyword>
<dbReference type="Proteomes" id="UP000051621">
    <property type="component" value="Unassembled WGS sequence"/>
</dbReference>
<dbReference type="SUPFAM" id="SSF53686">
    <property type="entry name" value="Tryptophan synthase beta subunit-like PLP-dependent enzymes"/>
    <property type="match status" value="1"/>
</dbReference>
<dbReference type="EMBL" id="AZEF01000027">
    <property type="protein sequence ID" value="KRL01249.1"/>
    <property type="molecule type" value="Genomic_DNA"/>
</dbReference>
<evidence type="ECO:0000313" key="8">
    <source>
        <dbReference type="EMBL" id="KRL01249.1"/>
    </source>
</evidence>
<accession>A0A0R1M0V3</accession>
<dbReference type="AlphaFoldDB" id="A0A0R1M0V3"/>
<evidence type="ECO:0000256" key="6">
    <source>
        <dbReference type="ARBA" id="ARBA00023192"/>
    </source>
</evidence>
<dbReference type="RefSeq" id="WP_057744521.1">
    <property type="nucleotide sequence ID" value="NZ_AZEF01000027.1"/>
</dbReference>
<proteinExistence type="inferred from homology"/>
<reference evidence="8 9" key="1">
    <citation type="journal article" date="2015" name="Genome Announc.">
        <title>Expanding the biotechnology potential of lactobacilli through comparative genomics of 213 strains and associated genera.</title>
        <authorList>
            <person name="Sun Z."/>
            <person name="Harris H.M."/>
            <person name="McCann A."/>
            <person name="Guo C."/>
            <person name="Argimon S."/>
            <person name="Zhang W."/>
            <person name="Yang X."/>
            <person name="Jeffery I.B."/>
            <person name="Cooney J.C."/>
            <person name="Kagawa T.F."/>
            <person name="Liu W."/>
            <person name="Song Y."/>
            <person name="Salvetti E."/>
            <person name="Wrobel A."/>
            <person name="Rasinkangas P."/>
            <person name="Parkhill J."/>
            <person name="Rea M.C."/>
            <person name="O'Sullivan O."/>
            <person name="Ritari J."/>
            <person name="Douillard F.P."/>
            <person name="Paul Ross R."/>
            <person name="Yang R."/>
            <person name="Briner A.E."/>
            <person name="Felis G.E."/>
            <person name="de Vos W.M."/>
            <person name="Barrangou R."/>
            <person name="Klaenhammer T.R."/>
            <person name="Caufield P.W."/>
            <person name="Cui Y."/>
            <person name="Zhang H."/>
            <person name="O'Toole P.W."/>
        </authorList>
    </citation>
    <scope>NUCLEOTIDE SEQUENCE [LARGE SCALE GENOMIC DNA]</scope>
    <source>
        <strain evidence="8 9">DSM 19910</strain>
    </source>
</reference>
<name>A0A0R1M0V3_9LACO</name>
<gene>
    <name evidence="8" type="ORF">FC81_GL001390</name>
</gene>
<evidence type="ECO:0000256" key="4">
    <source>
        <dbReference type="ARBA" id="ARBA00022679"/>
    </source>
</evidence>
<evidence type="ECO:0000259" key="7">
    <source>
        <dbReference type="Pfam" id="PF00291"/>
    </source>
</evidence>
<evidence type="ECO:0000256" key="1">
    <source>
        <dbReference type="ARBA" id="ARBA00001933"/>
    </source>
</evidence>
<evidence type="ECO:0000256" key="5">
    <source>
        <dbReference type="ARBA" id="ARBA00022898"/>
    </source>
</evidence>
<dbReference type="PATRIC" id="fig|1423731.3.peg.1429"/>
<evidence type="ECO:0000256" key="2">
    <source>
        <dbReference type="ARBA" id="ARBA00007103"/>
    </source>
</evidence>
<keyword evidence="6" id="KW-0198">Cysteine biosynthesis</keyword>
<keyword evidence="9" id="KW-1185">Reference proteome</keyword>
<keyword evidence="4" id="KW-0808">Transferase</keyword>
<dbReference type="InterPro" id="IPR036052">
    <property type="entry name" value="TrpB-like_PALP_sf"/>
</dbReference>
<dbReference type="PANTHER" id="PTHR10314">
    <property type="entry name" value="CYSTATHIONINE BETA-SYNTHASE"/>
    <property type="match status" value="1"/>
</dbReference>
<dbReference type="STRING" id="1423731.FC81_GL001390"/>
<feature type="domain" description="Tryptophan synthase beta chain-like PALP" evidence="7">
    <location>
        <begin position="7"/>
        <end position="293"/>
    </location>
</feature>
<keyword evidence="5" id="KW-0663">Pyridoxal phosphate</keyword>
<organism evidence="8 9">
    <name type="scientific">Liquorilactobacillus capillatus DSM 19910</name>
    <dbReference type="NCBI Taxonomy" id="1423731"/>
    <lineage>
        <taxon>Bacteria</taxon>
        <taxon>Bacillati</taxon>
        <taxon>Bacillota</taxon>
        <taxon>Bacilli</taxon>
        <taxon>Lactobacillales</taxon>
        <taxon>Lactobacillaceae</taxon>
        <taxon>Liquorilactobacillus</taxon>
    </lineage>
</organism>
<dbReference type="GO" id="GO:0016765">
    <property type="term" value="F:transferase activity, transferring alkyl or aryl (other than methyl) groups"/>
    <property type="evidence" value="ECO:0007669"/>
    <property type="project" value="UniProtKB-ARBA"/>
</dbReference>